<dbReference type="RefSeq" id="WP_166511034.1">
    <property type="nucleotide sequence ID" value="NZ_VNHM01000004.1"/>
</dbReference>
<keyword evidence="4" id="KW-0720">Serine protease</keyword>
<dbReference type="EMBL" id="VNHM01000004">
    <property type="protein sequence ID" value="TYO96528.1"/>
    <property type="molecule type" value="Genomic_DNA"/>
</dbReference>
<dbReference type="Gene3D" id="3.90.226.10">
    <property type="entry name" value="2-enoyl-CoA Hydratase, Chain A, domain 1"/>
    <property type="match status" value="1"/>
</dbReference>
<accession>A0A5S4ZUE3</accession>
<keyword evidence="7" id="KW-1185">Reference proteome</keyword>
<name>A0A5S4ZUE3_9FIRM</name>
<evidence type="ECO:0000259" key="5">
    <source>
        <dbReference type="Pfam" id="PF01343"/>
    </source>
</evidence>
<evidence type="ECO:0000313" key="6">
    <source>
        <dbReference type="EMBL" id="TYO96528.1"/>
    </source>
</evidence>
<dbReference type="InterPro" id="IPR029045">
    <property type="entry name" value="ClpP/crotonase-like_dom_sf"/>
</dbReference>
<proteinExistence type="inferred from homology"/>
<dbReference type="InterPro" id="IPR002142">
    <property type="entry name" value="Peptidase_S49"/>
</dbReference>
<dbReference type="GO" id="GO:0006508">
    <property type="term" value="P:proteolysis"/>
    <property type="evidence" value="ECO:0007669"/>
    <property type="project" value="UniProtKB-KW"/>
</dbReference>
<dbReference type="NCBIfam" id="TIGR00706">
    <property type="entry name" value="SppA_dom"/>
    <property type="match status" value="1"/>
</dbReference>
<keyword evidence="2 6" id="KW-0645">Protease</keyword>
<reference evidence="6 7" key="1">
    <citation type="submission" date="2019-07" db="EMBL/GenBank/DDBJ databases">
        <title>Genomic Encyclopedia of Type Strains, Phase I: the one thousand microbial genomes (KMG-I) project.</title>
        <authorList>
            <person name="Kyrpides N."/>
        </authorList>
    </citation>
    <scope>NUCLEOTIDE SEQUENCE [LARGE SCALE GENOMIC DNA]</scope>
    <source>
        <strain evidence="6 7">DSM 6562</strain>
    </source>
</reference>
<feature type="domain" description="Peptidase S49" evidence="5">
    <location>
        <begin position="111"/>
        <end position="262"/>
    </location>
</feature>
<dbReference type="Proteomes" id="UP000323166">
    <property type="component" value="Unassembled WGS sequence"/>
</dbReference>
<dbReference type="CDD" id="cd07023">
    <property type="entry name" value="S49_Sppa_N_C"/>
    <property type="match status" value="1"/>
</dbReference>
<evidence type="ECO:0000313" key="7">
    <source>
        <dbReference type="Proteomes" id="UP000323166"/>
    </source>
</evidence>
<evidence type="ECO:0000256" key="2">
    <source>
        <dbReference type="ARBA" id="ARBA00022670"/>
    </source>
</evidence>
<dbReference type="InterPro" id="IPR004635">
    <property type="entry name" value="Pept_S49_SppA"/>
</dbReference>
<gene>
    <name evidence="6" type="ORF">LX24_00997</name>
</gene>
<dbReference type="InterPro" id="IPR047272">
    <property type="entry name" value="S49_SppA_C"/>
</dbReference>
<evidence type="ECO:0000256" key="1">
    <source>
        <dbReference type="ARBA" id="ARBA00008683"/>
    </source>
</evidence>
<dbReference type="Gene3D" id="6.20.330.10">
    <property type="match status" value="1"/>
</dbReference>
<keyword evidence="3" id="KW-0378">Hydrolase</keyword>
<dbReference type="PANTHER" id="PTHR42987:SF7">
    <property type="entry name" value="SIGNAL PEPTIDE PEPTIDASE SPPA-RELATED"/>
    <property type="match status" value="1"/>
</dbReference>
<dbReference type="PANTHER" id="PTHR42987">
    <property type="entry name" value="PEPTIDASE S49"/>
    <property type="match status" value="1"/>
</dbReference>
<evidence type="ECO:0000256" key="3">
    <source>
        <dbReference type="ARBA" id="ARBA00022801"/>
    </source>
</evidence>
<comment type="similarity">
    <text evidence="1">Belongs to the peptidase S49 family.</text>
</comment>
<comment type="caution">
    <text evidence="6">The sequence shown here is derived from an EMBL/GenBank/DDBJ whole genome shotgun (WGS) entry which is preliminary data.</text>
</comment>
<sequence length="305" mass="32102">MLKRKIIAGLIIGIAVLSLMAAALYRGGGGDGYPGKGRSGNVVGVIDINGTIAGGAGSGGLFSVVAGSGSIMEQLRRAAGDPSVKAVVLRLNTPGGTAAASQEIALEVDRLRRAGKKVVASMGDVAASGGYWIACRCDKIVANPGTMTGSIGVIMQSQNLQGLYEKLGVDPVVFKSGPHKDMGSTSRGVTEEEQRIFQSMVDDMYRQFVKTVSEGRGLEETRVREVADGRVFTGSQAMENGLVDYLGNYYDAIDIAADLAGIQGEPEVLNLSPVYPWWGMLGGLESGLLSIDRWAWLLLDVPPIH</sequence>
<dbReference type="Pfam" id="PF01343">
    <property type="entry name" value="Peptidase_S49"/>
    <property type="match status" value="1"/>
</dbReference>
<evidence type="ECO:0000256" key="4">
    <source>
        <dbReference type="ARBA" id="ARBA00022825"/>
    </source>
</evidence>
<dbReference type="GO" id="GO:0008236">
    <property type="term" value="F:serine-type peptidase activity"/>
    <property type="evidence" value="ECO:0007669"/>
    <property type="project" value="UniProtKB-KW"/>
</dbReference>
<dbReference type="AlphaFoldDB" id="A0A5S4ZUE3"/>
<protein>
    <submittedName>
        <fullName evidence="6">Protease-4</fullName>
    </submittedName>
</protein>
<dbReference type="SUPFAM" id="SSF52096">
    <property type="entry name" value="ClpP/crotonase"/>
    <property type="match status" value="1"/>
</dbReference>
<organism evidence="6 7">
    <name type="scientific">Desulfallas thermosapovorans DSM 6562</name>
    <dbReference type="NCBI Taxonomy" id="1121431"/>
    <lineage>
        <taxon>Bacteria</taxon>
        <taxon>Bacillati</taxon>
        <taxon>Bacillota</taxon>
        <taxon>Clostridia</taxon>
        <taxon>Eubacteriales</taxon>
        <taxon>Desulfallaceae</taxon>
        <taxon>Desulfallas</taxon>
    </lineage>
</organism>